<feature type="compositionally biased region" description="Low complexity" evidence="1">
    <location>
        <begin position="235"/>
        <end position="244"/>
    </location>
</feature>
<sequence length="422" mass="42301">MAGWGYDVVGALESTPGTEALLAIADRVDRVDAAAVTDLGRRFAALADGMDDSMRAVSGGGDDVGRAWQGPGADAFTRYTAEFSRAGAGTGDAARAAQRELADLGQTLQALRDEVAGHVSDALDAAHSRGGALGSPSVAEVRAAVAEPTARAQDALDRAEAEVAVSARRLRALSGAMTGWSRLRSPDAGVSSASGASSRWSDRQQATVGADEPVQSARITGSGDDDGSGQGHDGGSAVESTGSEAGSGGTHSGATHSGHSGDDSHDGDSSSTSHGGDTSTDGGGGHSASGTSETSSSGPGGGPPGKVGDWIRQATAILAEHGVPADKMDQDDIAKIIDHESGGDPDATNGWDSNAAKGTPSQGLMQTIGPTFDANKLPGHGEIRDPIDNIIAGVRYAIKRYGSVSNVPGVEALARGDSYVGY</sequence>
<feature type="region of interest" description="Disordered" evidence="1">
    <location>
        <begin position="338"/>
        <end position="362"/>
    </location>
</feature>
<dbReference type="CDD" id="cd13402">
    <property type="entry name" value="LT_TF-like"/>
    <property type="match status" value="1"/>
</dbReference>
<proteinExistence type="predicted"/>
<protein>
    <submittedName>
        <fullName evidence="3">Transglycosylase SLT domain-containing protein</fullName>
    </submittedName>
</protein>
<comment type="caution">
    <text evidence="3">The sequence shown here is derived from an EMBL/GenBank/DDBJ whole genome shotgun (WGS) entry which is preliminary data.</text>
</comment>
<gene>
    <name evidence="3" type="ORF">LQ327_05910</name>
</gene>
<dbReference type="SUPFAM" id="SSF140453">
    <property type="entry name" value="EsxAB dimer-like"/>
    <property type="match status" value="1"/>
</dbReference>
<organism evidence="3 4">
    <name type="scientific">Actinomycetospora endophytica</name>
    <dbReference type="NCBI Taxonomy" id="2291215"/>
    <lineage>
        <taxon>Bacteria</taxon>
        <taxon>Bacillati</taxon>
        <taxon>Actinomycetota</taxon>
        <taxon>Actinomycetes</taxon>
        <taxon>Pseudonocardiales</taxon>
        <taxon>Pseudonocardiaceae</taxon>
        <taxon>Actinomycetospora</taxon>
    </lineage>
</organism>
<name>A0ABS8P3U8_9PSEU</name>
<accession>A0ABS8P3U8</accession>
<dbReference type="RefSeq" id="WP_230730584.1">
    <property type="nucleotide sequence ID" value="NZ_JAJNDB010000001.1"/>
</dbReference>
<dbReference type="Proteomes" id="UP001199469">
    <property type="component" value="Unassembled WGS sequence"/>
</dbReference>
<feature type="region of interest" description="Disordered" evidence="1">
    <location>
        <begin position="181"/>
        <end position="309"/>
    </location>
</feature>
<feature type="domain" description="Transglycosylase SLT" evidence="2">
    <location>
        <begin position="328"/>
        <end position="405"/>
    </location>
</feature>
<dbReference type="SUPFAM" id="SSF53955">
    <property type="entry name" value="Lysozyme-like"/>
    <property type="match status" value="1"/>
</dbReference>
<dbReference type="InterPro" id="IPR023346">
    <property type="entry name" value="Lysozyme-like_dom_sf"/>
</dbReference>
<feature type="compositionally biased region" description="Low complexity" evidence="1">
    <location>
        <begin position="288"/>
        <end position="297"/>
    </location>
</feature>
<evidence type="ECO:0000313" key="3">
    <source>
        <dbReference type="EMBL" id="MCD2192923.1"/>
    </source>
</evidence>
<evidence type="ECO:0000313" key="4">
    <source>
        <dbReference type="Proteomes" id="UP001199469"/>
    </source>
</evidence>
<evidence type="ECO:0000256" key="1">
    <source>
        <dbReference type="SAM" id="MobiDB-lite"/>
    </source>
</evidence>
<feature type="compositionally biased region" description="Low complexity" evidence="1">
    <location>
        <begin position="269"/>
        <end position="280"/>
    </location>
</feature>
<dbReference type="Gene3D" id="1.10.530.10">
    <property type="match status" value="1"/>
</dbReference>
<dbReference type="InterPro" id="IPR008258">
    <property type="entry name" value="Transglycosylase_SLT_dom_1"/>
</dbReference>
<dbReference type="InterPro" id="IPR036689">
    <property type="entry name" value="ESAT-6-like_sf"/>
</dbReference>
<dbReference type="Pfam" id="PF01464">
    <property type="entry name" value="SLT"/>
    <property type="match status" value="1"/>
</dbReference>
<feature type="compositionally biased region" description="Basic and acidic residues" evidence="1">
    <location>
        <begin position="259"/>
        <end position="268"/>
    </location>
</feature>
<keyword evidence="4" id="KW-1185">Reference proteome</keyword>
<feature type="compositionally biased region" description="Low complexity" evidence="1">
    <location>
        <begin position="186"/>
        <end position="199"/>
    </location>
</feature>
<reference evidence="3 4" key="1">
    <citation type="submission" date="2021-11" db="EMBL/GenBank/DDBJ databases">
        <title>Draft genome sequence of Actinomycetospora sp. SF1 isolated from the rhizosphere soil.</title>
        <authorList>
            <person name="Duangmal K."/>
            <person name="Chantavorakit T."/>
        </authorList>
    </citation>
    <scope>NUCLEOTIDE SEQUENCE [LARGE SCALE GENOMIC DNA]</scope>
    <source>
        <strain evidence="3 4">TBRC 5722</strain>
    </source>
</reference>
<evidence type="ECO:0000259" key="2">
    <source>
        <dbReference type="Pfam" id="PF01464"/>
    </source>
</evidence>
<dbReference type="EMBL" id="JAJNDB010000001">
    <property type="protein sequence ID" value="MCD2192923.1"/>
    <property type="molecule type" value="Genomic_DNA"/>
</dbReference>